<evidence type="ECO:0000313" key="3">
    <source>
        <dbReference type="EMBL" id="QHT13133.1"/>
    </source>
</evidence>
<dbReference type="AlphaFoldDB" id="A0A6C0D9P9"/>
<proteinExistence type="predicted"/>
<evidence type="ECO:0000256" key="1">
    <source>
        <dbReference type="SAM" id="Phobius"/>
    </source>
</evidence>
<reference evidence="3" key="1">
    <citation type="journal article" date="2020" name="Nature">
        <title>Giant virus diversity and host interactions through global metagenomics.</title>
        <authorList>
            <person name="Schulz F."/>
            <person name="Roux S."/>
            <person name="Paez-Espino D."/>
            <person name="Jungbluth S."/>
            <person name="Walsh D.A."/>
            <person name="Denef V.J."/>
            <person name="McMahon K.D."/>
            <person name="Konstantinidis K.T."/>
            <person name="Eloe-Fadrosh E.A."/>
            <person name="Kyrpides N.C."/>
            <person name="Woyke T."/>
        </authorList>
    </citation>
    <scope>NUCLEOTIDE SEQUENCE</scope>
    <source>
        <strain evidence="3">GVMAG-M-3300023174-131</strain>
    </source>
</reference>
<feature type="domain" description="Minor capsid protein P11 C-terminal conserved region" evidence="2">
    <location>
        <begin position="193"/>
        <end position="277"/>
    </location>
</feature>
<sequence length="277" mass="31319">MQSDSKVSSFLLLILVGLSIYLLYNQKEKFNNTSEQNVIQEEHFDDIESSQPFGSQQYAPASQQYVADSQHYESDSQHYVPDSQQYVPASQQQYVPASQQHVEASHQQYMPASQHQYMLSSQEPVIPASVINEIATKPVAPKSGKPSVYNFEANDDSVFESLGSNLNDAFAAPIPPGTNTNEVDFKKQNMDNYNAKDFLPKEVNDEWFETDFSLAKYQLNDDKLINTERYIIGINTVGQSLKNATHDIRGTVPNPKFIVSPWNNSTYEPDFNLKPLC</sequence>
<dbReference type="EMBL" id="MN739563">
    <property type="protein sequence ID" value="QHT13133.1"/>
    <property type="molecule type" value="Genomic_DNA"/>
</dbReference>
<keyword evidence="1" id="KW-0812">Transmembrane</keyword>
<name>A0A6C0D9P9_9ZZZZ</name>
<dbReference type="Pfam" id="PF23983">
    <property type="entry name" value="P11_C"/>
    <property type="match status" value="1"/>
</dbReference>
<dbReference type="InterPro" id="IPR055730">
    <property type="entry name" value="P11_C"/>
</dbReference>
<keyword evidence="1" id="KW-0472">Membrane</keyword>
<accession>A0A6C0D9P9</accession>
<organism evidence="3">
    <name type="scientific">viral metagenome</name>
    <dbReference type="NCBI Taxonomy" id="1070528"/>
    <lineage>
        <taxon>unclassified sequences</taxon>
        <taxon>metagenomes</taxon>
        <taxon>organismal metagenomes</taxon>
    </lineage>
</organism>
<keyword evidence="1" id="KW-1133">Transmembrane helix</keyword>
<feature type="transmembrane region" description="Helical" evidence="1">
    <location>
        <begin position="7"/>
        <end position="24"/>
    </location>
</feature>
<protein>
    <recommendedName>
        <fullName evidence="2">Minor capsid protein P11 C-terminal conserved region domain-containing protein</fullName>
    </recommendedName>
</protein>
<evidence type="ECO:0000259" key="2">
    <source>
        <dbReference type="Pfam" id="PF23983"/>
    </source>
</evidence>